<comment type="subcellular location">
    <subcellularLocation>
        <location evidence="2">Cytoplasm</location>
    </subcellularLocation>
</comment>
<evidence type="ECO:0000256" key="10">
    <source>
        <dbReference type="ARBA" id="ARBA00023157"/>
    </source>
</evidence>
<reference evidence="13" key="1">
    <citation type="submission" date="2024-07" db="EMBL/GenBank/DDBJ databases">
        <authorList>
            <person name="Yu S.T."/>
        </authorList>
    </citation>
    <scope>NUCLEOTIDE SEQUENCE</scope>
    <source>
        <strain evidence="13">Y1</strain>
    </source>
</reference>
<dbReference type="AlphaFoldDB" id="A0AB39TJN7"/>
<dbReference type="RefSeq" id="WP_369183302.1">
    <property type="nucleotide sequence ID" value="NZ_CP163445.1"/>
</dbReference>
<sequence length="199" mass="21570">MIISLREGAERIDVPLRYRPPATLSAQPTTTADLDLVAVERALSGETPRPQLQPLEAHFAWQLITSPIEEAPARPVAALLGVTERTIGRWRAGHTRAAAAYDETPGGGDMQQDRWDEKAACKGLDLEGFFPVGDGGKAGAALYWQAVRVCQGCPVRVECLRFAMRAEGKCARASRSGVFGGMTPAERDELYQHRVQAAA</sequence>
<keyword evidence="7" id="KW-0411">Iron-sulfur</keyword>
<dbReference type="GO" id="GO:0005737">
    <property type="term" value="C:cytoplasm"/>
    <property type="evidence" value="ECO:0007669"/>
    <property type="project" value="UniProtKB-SubCell"/>
</dbReference>
<keyword evidence="5" id="KW-0479">Metal-binding</keyword>
<evidence type="ECO:0000256" key="5">
    <source>
        <dbReference type="ARBA" id="ARBA00022723"/>
    </source>
</evidence>
<comment type="similarity">
    <text evidence="3">Belongs to the WhiB family.</text>
</comment>
<protein>
    <submittedName>
        <fullName evidence="13">WhiB family transcriptional regulator</fullName>
    </submittedName>
</protein>
<dbReference type="InterPro" id="IPR034768">
    <property type="entry name" value="4FE4S_WBL"/>
</dbReference>
<keyword evidence="8" id="KW-0805">Transcription regulation</keyword>
<feature type="domain" description="4Fe-4S Wbl-type" evidence="12">
    <location>
        <begin position="120"/>
        <end position="189"/>
    </location>
</feature>
<dbReference type="GO" id="GO:0051539">
    <property type="term" value="F:4 iron, 4 sulfur cluster binding"/>
    <property type="evidence" value="ECO:0007669"/>
    <property type="project" value="UniProtKB-KW"/>
</dbReference>
<dbReference type="PROSITE" id="PS51674">
    <property type="entry name" value="4FE4S_WBL"/>
    <property type="match status" value="1"/>
</dbReference>
<name>A0AB39TJN7_9ACTN</name>
<keyword evidence="6" id="KW-0408">Iron</keyword>
<proteinExistence type="inferred from homology"/>
<dbReference type="EMBL" id="CP163445">
    <property type="protein sequence ID" value="XDQ79389.1"/>
    <property type="molecule type" value="Genomic_DNA"/>
</dbReference>
<evidence type="ECO:0000256" key="3">
    <source>
        <dbReference type="ARBA" id="ARBA00006597"/>
    </source>
</evidence>
<keyword evidence="4" id="KW-0004">4Fe-4S</keyword>
<dbReference type="InterPro" id="IPR003482">
    <property type="entry name" value="Whib"/>
</dbReference>
<evidence type="ECO:0000259" key="12">
    <source>
        <dbReference type="PROSITE" id="PS51674"/>
    </source>
</evidence>
<dbReference type="GO" id="GO:0003677">
    <property type="term" value="F:DNA binding"/>
    <property type="evidence" value="ECO:0007669"/>
    <property type="project" value="UniProtKB-KW"/>
</dbReference>
<dbReference type="Pfam" id="PF02467">
    <property type="entry name" value="Whib"/>
    <property type="match status" value="1"/>
</dbReference>
<evidence type="ECO:0000256" key="2">
    <source>
        <dbReference type="ARBA" id="ARBA00004496"/>
    </source>
</evidence>
<dbReference type="GO" id="GO:0047134">
    <property type="term" value="F:protein-disulfide reductase [NAD(P)H] activity"/>
    <property type="evidence" value="ECO:0007669"/>
    <property type="project" value="TreeGrafter"/>
</dbReference>
<evidence type="ECO:0000256" key="11">
    <source>
        <dbReference type="ARBA" id="ARBA00023163"/>
    </source>
</evidence>
<keyword evidence="9" id="KW-0238">DNA-binding</keyword>
<evidence type="ECO:0000256" key="1">
    <source>
        <dbReference type="ARBA" id="ARBA00001966"/>
    </source>
</evidence>
<comment type="cofactor">
    <cofactor evidence="1">
        <name>[4Fe-4S] cluster</name>
        <dbReference type="ChEBI" id="CHEBI:49883"/>
    </cofactor>
</comment>
<dbReference type="GO" id="GO:0045454">
    <property type="term" value="P:cell redox homeostasis"/>
    <property type="evidence" value="ECO:0007669"/>
    <property type="project" value="TreeGrafter"/>
</dbReference>
<keyword evidence="11" id="KW-0804">Transcription</keyword>
<gene>
    <name evidence="13" type="ORF">AB2U05_13425</name>
</gene>
<evidence type="ECO:0000256" key="9">
    <source>
        <dbReference type="ARBA" id="ARBA00023125"/>
    </source>
</evidence>
<dbReference type="GO" id="GO:0045892">
    <property type="term" value="P:negative regulation of DNA-templated transcription"/>
    <property type="evidence" value="ECO:0007669"/>
    <property type="project" value="TreeGrafter"/>
</dbReference>
<accession>A0AB39TJN7</accession>
<evidence type="ECO:0000313" key="13">
    <source>
        <dbReference type="EMBL" id="XDQ79389.1"/>
    </source>
</evidence>
<dbReference type="PANTHER" id="PTHR38839">
    <property type="entry name" value="TRANSCRIPTIONAL REGULATOR WHID-RELATED"/>
    <property type="match status" value="1"/>
</dbReference>
<evidence type="ECO:0000256" key="7">
    <source>
        <dbReference type="ARBA" id="ARBA00023014"/>
    </source>
</evidence>
<evidence type="ECO:0000256" key="6">
    <source>
        <dbReference type="ARBA" id="ARBA00023004"/>
    </source>
</evidence>
<keyword evidence="10" id="KW-1015">Disulfide bond</keyword>
<evidence type="ECO:0000256" key="4">
    <source>
        <dbReference type="ARBA" id="ARBA00022485"/>
    </source>
</evidence>
<organism evidence="13">
    <name type="scientific">Streptomyces sp. Y1</name>
    <dbReference type="NCBI Taxonomy" id="3238634"/>
    <lineage>
        <taxon>Bacteria</taxon>
        <taxon>Bacillati</taxon>
        <taxon>Actinomycetota</taxon>
        <taxon>Actinomycetes</taxon>
        <taxon>Kitasatosporales</taxon>
        <taxon>Streptomycetaceae</taxon>
        <taxon>Streptomyces</taxon>
    </lineage>
</organism>
<evidence type="ECO:0000256" key="8">
    <source>
        <dbReference type="ARBA" id="ARBA00023015"/>
    </source>
</evidence>
<dbReference type="GO" id="GO:0046872">
    <property type="term" value="F:metal ion binding"/>
    <property type="evidence" value="ECO:0007669"/>
    <property type="project" value="UniProtKB-KW"/>
</dbReference>